<dbReference type="Proteomes" id="UP000189670">
    <property type="component" value="Unassembled WGS sequence"/>
</dbReference>
<dbReference type="AlphaFoldDB" id="A0A1V1P744"/>
<protein>
    <submittedName>
        <fullName evidence="1">Uncharacterized protein</fullName>
    </submittedName>
</protein>
<accession>A0A1V1P744</accession>
<evidence type="ECO:0000313" key="2">
    <source>
        <dbReference type="Proteomes" id="UP000189670"/>
    </source>
</evidence>
<evidence type="ECO:0000313" key="1">
    <source>
        <dbReference type="EMBL" id="ETR70566.1"/>
    </source>
</evidence>
<gene>
    <name evidence="1" type="ORF">OMM_08722</name>
</gene>
<proteinExistence type="predicted"/>
<organism evidence="1 2">
    <name type="scientific">Candidatus Magnetoglobus multicellularis str. Araruama</name>
    <dbReference type="NCBI Taxonomy" id="890399"/>
    <lineage>
        <taxon>Bacteria</taxon>
        <taxon>Pseudomonadati</taxon>
        <taxon>Thermodesulfobacteriota</taxon>
        <taxon>Desulfobacteria</taxon>
        <taxon>Desulfobacterales</taxon>
        <taxon>Desulfobacteraceae</taxon>
        <taxon>Candidatus Magnetoglobus</taxon>
    </lineage>
</organism>
<comment type="caution">
    <text evidence="1">The sequence shown here is derived from an EMBL/GenBank/DDBJ whole genome shotgun (WGS) entry which is preliminary data.</text>
</comment>
<dbReference type="EMBL" id="ATBP01000403">
    <property type="protein sequence ID" value="ETR70566.1"/>
    <property type="molecule type" value="Genomic_DNA"/>
</dbReference>
<reference evidence="2" key="1">
    <citation type="submission" date="2012-11" db="EMBL/GenBank/DDBJ databases">
        <authorList>
            <person name="Lucero-Rivera Y.E."/>
            <person name="Tovar-Ramirez D."/>
        </authorList>
    </citation>
    <scope>NUCLEOTIDE SEQUENCE [LARGE SCALE GENOMIC DNA]</scope>
    <source>
        <strain evidence="2">Araruama</strain>
    </source>
</reference>
<name>A0A1V1P744_9BACT</name>
<sequence length="117" mass="13634">MKSIIIRLYGSNYDEIASFNMPVSIAAPFANRVFKEILSDRMHDFREPWYKLIPHTSEGDSTERSIIPEGFTSLYGKPYNPDIEPLPRVKKNPQTTINGFTLELYNFDKLFIRDIMI</sequence>